<evidence type="ECO:0000256" key="1">
    <source>
        <dbReference type="SAM" id="MobiDB-lite"/>
    </source>
</evidence>
<dbReference type="EMBL" id="LN736365">
    <property type="protein sequence ID" value="CEP62952.1"/>
    <property type="molecule type" value="Genomic_DNA"/>
</dbReference>
<dbReference type="Proteomes" id="UP000054304">
    <property type="component" value="Unassembled WGS sequence"/>
</dbReference>
<evidence type="ECO:0000313" key="2">
    <source>
        <dbReference type="EMBL" id="CEP62952.1"/>
    </source>
</evidence>
<organism evidence="2 3">
    <name type="scientific">Lachancea lanzarotensis</name>
    <dbReference type="NCBI Taxonomy" id="1245769"/>
    <lineage>
        <taxon>Eukaryota</taxon>
        <taxon>Fungi</taxon>
        <taxon>Dikarya</taxon>
        <taxon>Ascomycota</taxon>
        <taxon>Saccharomycotina</taxon>
        <taxon>Saccharomycetes</taxon>
        <taxon>Saccharomycetales</taxon>
        <taxon>Saccharomycetaceae</taxon>
        <taxon>Lachancea</taxon>
    </lineage>
</organism>
<feature type="compositionally biased region" description="Basic and acidic residues" evidence="1">
    <location>
        <begin position="460"/>
        <end position="497"/>
    </location>
</feature>
<sequence length="565" mass="62891">MATTAETLFREKSVVEVRDYNLNLTQEIARARDTFEFELGKRYTDILAVTDEVEVLLQEARLADASLMDLCFNDSKCKLETVSEPVKELGTPLGLNGFNSASIVGSEASSEAHCTLAVSEWVLAVLALVQDPGSLKNLDLLVSKFGFINKVSVPEQFNTVIADKCKLLESAVLQHALSLTASHWVRLQKLFHDYQESPLFEFKQIHAIDELAFDFLLGNEDYLQRSVTDAEVQTFFKTPVYRAKSIERALKLIDEQFRKYESNDSSGEQSDLALYDDTDEESLQLFVKNVDLYCKGVITIKDQRLEALVERVIETIAKLKTSRVEANVLADIKNRLATHVQARLAELENDYHDLDVVALEVLDGSDAEQLSKEGTQGSNELAELPSVRAKGEGIGTTTESSSAKPHEPHETLSEVKLENISSGKEATSSNDEAKSDKLDSVGEEDKKSQGQFSEQIGKQDAYKESSTEPEKTDEPPSKEKELEGERTQPKPTEKLNQQDESEASKPTQIEPESPSLAPNLTLPYFDGKTITLANSNSLVNTSLDITNASNLKHHLEFQIQQIRLL</sequence>
<proteinExistence type="predicted"/>
<dbReference type="GeneID" id="34686440"/>
<gene>
    <name evidence="2" type="ORF">LALA0_S06e07668g</name>
</gene>
<dbReference type="OrthoDB" id="4068191at2759"/>
<accession>A0A0C7N4S4</accession>
<feature type="compositionally biased region" description="Basic and acidic residues" evidence="1">
    <location>
        <begin position="431"/>
        <end position="448"/>
    </location>
</feature>
<protein>
    <submittedName>
        <fullName evidence="2">LALA0S06e07668g1_1</fullName>
    </submittedName>
</protein>
<evidence type="ECO:0000313" key="3">
    <source>
        <dbReference type="Proteomes" id="UP000054304"/>
    </source>
</evidence>
<reference evidence="2 3" key="1">
    <citation type="submission" date="2014-12" db="EMBL/GenBank/DDBJ databases">
        <authorList>
            <person name="Neuveglise Cecile"/>
        </authorList>
    </citation>
    <scope>NUCLEOTIDE SEQUENCE [LARGE SCALE GENOMIC DNA]</scope>
    <source>
        <strain evidence="2 3">CBS 12615</strain>
    </source>
</reference>
<feature type="compositionally biased region" description="Basic and acidic residues" evidence="1">
    <location>
        <begin position="404"/>
        <end position="417"/>
    </location>
</feature>
<feature type="region of interest" description="Disordered" evidence="1">
    <location>
        <begin position="369"/>
        <end position="520"/>
    </location>
</feature>
<dbReference type="RefSeq" id="XP_022629174.1">
    <property type="nucleotide sequence ID" value="XM_022772029.1"/>
</dbReference>
<name>A0A0C7N4S4_9SACH</name>
<feature type="compositionally biased region" description="Polar residues" evidence="1">
    <location>
        <begin position="419"/>
        <end position="430"/>
    </location>
</feature>
<dbReference type="AlphaFoldDB" id="A0A0C7N4S4"/>
<dbReference type="HOGENOM" id="CLU_482375_0_0_1"/>
<keyword evidence="3" id="KW-1185">Reference proteome</keyword>